<dbReference type="EMBL" id="NAJQ01000155">
    <property type="protein sequence ID" value="TKA76713.1"/>
    <property type="molecule type" value="Genomic_DNA"/>
</dbReference>
<reference evidence="1 2" key="1">
    <citation type="submission" date="2017-03" db="EMBL/GenBank/DDBJ databases">
        <title>Genomes of endolithic fungi from Antarctica.</title>
        <authorList>
            <person name="Coleine C."/>
            <person name="Masonjones S."/>
            <person name="Stajich J.E."/>
        </authorList>
    </citation>
    <scope>NUCLEOTIDE SEQUENCE [LARGE SCALE GENOMIC DNA]</scope>
    <source>
        <strain evidence="1 2">CCFEE 5184</strain>
    </source>
</reference>
<evidence type="ECO:0000313" key="1">
    <source>
        <dbReference type="EMBL" id="TKA76713.1"/>
    </source>
</evidence>
<name>A0A4U0XMR4_9PEZI</name>
<accession>A0A4U0XMR4</accession>
<evidence type="ECO:0000313" key="2">
    <source>
        <dbReference type="Proteomes" id="UP000309340"/>
    </source>
</evidence>
<dbReference type="Proteomes" id="UP000309340">
    <property type="component" value="Unassembled WGS sequence"/>
</dbReference>
<comment type="caution">
    <text evidence="1">The sequence shown here is derived from an EMBL/GenBank/DDBJ whole genome shotgun (WGS) entry which is preliminary data.</text>
</comment>
<proteinExistence type="predicted"/>
<dbReference type="AlphaFoldDB" id="A0A4U0XMR4"/>
<sequence length="123" mass="13771">MDEAPFGRLLRELRNQIFASVLTLDRDIDITKSSRKLACRIAKFESRKVQDACACMATCRPFARELGTGDARGSRAAAKGLVRLQLRLLRLGDKKTRYLRNVVIGFPNWFPGDFGNGSVVQVL</sequence>
<protein>
    <submittedName>
        <fullName evidence="1">Uncharacterized protein</fullName>
    </submittedName>
</protein>
<keyword evidence="2" id="KW-1185">Reference proteome</keyword>
<gene>
    <name evidence="1" type="ORF">B0A55_03942</name>
</gene>
<organism evidence="1 2">
    <name type="scientific">Friedmanniomyces simplex</name>
    <dbReference type="NCBI Taxonomy" id="329884"/>
    <lineage>
        <taxon>Eukaryota</taxon>
        <taxon>Fungi</taxon>
        <taxon>Dikarya</taxon>
        <taxon>Ascomycota</taxon>
        <taxon>Pezizomycotina</taxon>
        <taxon>Dothideomycetes</taxon>
        <taxon>Dothideomycetidae</taxon>
        <taxon>Mycosphaerellales</taxon>
        <taxon>Teratosphaeriaceae</taxon>
        <taxon>Friedmanniomyces</taxon>
    </lineage>
</organism>